<accession>A0A5C8UNT3</accession>
<dbReference type="GO" id="GO:0016705">
    <property type="term" value="F:oxidoreductase activity, acting on paired donors, with incorporation or reduction of molecular oxygen"/>
    <property type="evidence" value="ECO:0007669"/>
    <property type="project" value="UniProtKB-ARBA"/>
</dbReference>
<evidence type="ECO:0000313" key="9">
    <source>
        <dbReference type="Proteomes" id="UP000321379"/>
    </source>
</evidence>
<dbReference type="Proteomes" id="UP000321379">
    <property type="component" value="Unassembled WGS sequence"/>
</dbReference>
<feature type="domain" description="Rieske" evidence="7">
    <location>
        <begin position="7"/>
        <end position="107"/>
    </location>
</feature>
<dbReference type="PROSITE" id="PS51300">
    <property type="entry name" value="NIRD"/>
    <property type="match status" value="1"/>
</dbReference>
<dbReference type="PROSITE" id="PS51296">
    <property type="entry name" value="RIESKE"/>
    <property type="match status" value="1"/>
</dbReference>
<dbReference type="InterPro" id="IPR036922">
    <property type="entry name" value="Rieske_2Fe-2S_sf"/>
</dbReference>
<dbReference type="InterPro" id="IPR017881">
    <property type="entry name" value="NirD"/>
</dbReference>
<keyword evidence="2" id="KW-0479">Metal-binding</keyword>
<name>A0A5C8UNT3_9MICO</name>
<dbReference type="RefSeq" id="WP_147784108.1">
    <property type="nucleotide sequence ID" value="NZ_VRMG01000008.1"/>
</dbReference>
<dbReference type="PANTHER" id="PTHR40562:SF1">
    <property type="entry name" value="NITRITE REDUCTASE (NADH) SMALL SUBUNIT"/>
    <property type="match status" value="1"/>
</dbReference>
<dbReference type="GO" id="GO:0008942">
    <property type="term" value="F:nitrite reductase [NAD(P)H] activity"/>
    <property type="evidence" value="ECO:0007669"/>
    <property type="project" value="InterPro"/>
</dbReference>
<gene>
    <name evidence="8" type="primary">nirD</name>
    <name evidence="8" type="ORF">FVP33_13155</name>
</gene>
<protein>
    <submittedName>
        <fullName evidence="8">Nitrite reductase small subunit NirD</fullName>
    </submittedName>
</protein>
<dbReference type="GO" id="GO:0051537">
    <property type="term" value="F:2 iron, 2 sulfur cluster binding"/>
    <property type="evidence" value="ECO:0007669"/>
    <property type="project" value="UniProtKB-KW"/>
</dbReference>
<keyword evidence="9" id="KW-1185">Reference proteome</keyword>
<keyword evidence="5" id="KW-0411">Iron-sulfur</keyword>
<comment type="caution">
    <text evidence="8">The sequence shown here is derived from an EMBL/GenBank/DDBJ whole genome shotgun (WGS) entry which is preliminary data.</text>
</comment>
<dbReference type="PANTHER" id="PTHR40562">
    <property type="match status" value="1"/>
</dbReference>
<dbReference type="AlphaFoldDB" id="A0A5C8UNT3"/>
<evidence type="ECO:0000256" key="5">
    <source>
        <dbReference type="ARBA" id="ARBA00023014"/>
    </source>
</evidence>
<proteinExistence type="predicted"/>
<evidence type="ECO:0000259" key="7">
    <source>
        <dbReference type="PROSITE" id="PS51296"/>
    </source>
</evidence>
<sequence length="113" mass="11913">MTNDDWVPLCSLDDLEPLWGEAALVGGRQVALFLLPDGSLHAVSNRCPATGSYVMSRGIVGSKGARSTIASPLHKQVYDLATGECLSSPDYLLPTYPVRVEAGIVQVALAEAA</sequence>
<dbReference type="Gene3D" id="2.102.10.10">
    <property type="entry name" value="Rieske [2Fe-2S] iron-sulphur domain"/>
    <property type="match status" value="1"/>
</dbReference>
<dbReference type="GO" id="GO:0042128">
    <property type="term" value="P:nitrate assimilation"/>
    <property type="evidence" value="ECO:0007669"/>
    <property type="project" value="UniProtKB-KW"/>
</dbReference>
<keyword evidence="1" id="KW-0001">2Fe-2S</keyword>
<evidence type="ECO:0000256" key="2">
    <source>
        <dbReference type="ARBA" id="ARBA00022723"/>
    </source>
</evidence>
<dbReference type="GO" id="GO:0046872">
    <property type="term" value="F:metal ion binding"/>
    <property type="evidence" value="ECO:0007669"/>
    <property type="project" value="UniProtKB-KW"/>
</dbReference>
<evidence type="ECO:0000256" key="1">
    <source>
        <dbReference type="ARBA" id="ARBA00022714"/>
    </source>
</evidence>
<keyword evidence="4" id="KW-0408">Iron</keyword>
<evidence type="ECO:0000313" key="8">
    <source>
        <dbReference type="EMBL" id="TXN30065.1"/>
    </source>
</evidence>
<dbReference type="EMBL" id="VRMG01000008">
    <property type="protein sequence ID" value="TXN30065.1"/>
    <property type="molecule type" value="Genomic_DNA"/>
</dbReference>
<dbReference type="SUPFAM" id="SSF50022">
    <property type="entry name" value="ISP domain"/>
    <property type="match status" value="1"/>
</dbReference>
<reference evidence="8 9" key="1">
    <citation type="submission" date="2019-08" db="EMBL/GenBank/DDBJ databases">
        <title>Bacterial whole genome sequence for Glaciihabitans sp. CHu50b-6-2.</title>
        <authorList>
            <person name="Jin L."/>
        </authorList>
    </citation>
    <scope>NUCLEOTIDE SEQUENCE [LARGE SCALE GENOMIC DNA]</scope>
    <source>
        <strain evidence="8 9">CHu50b-6-2</strain>
    </source>
</reference>
<evidence type="ECO:0000256" key="4">
    <source>
        <dbReference type="ARBA" id="ARBA00023004"/>
    </source>
</evidence>
<dbReference type="InterPro" id="IPR012748">
    <property type="entry name" value="Rieske-like_NirD"/>
</dbReference>
<evidence type="ECO:0000256" key="3">
    <source>
        <dbReference type="ARBA" id="ARBA00023002"/>
    </source>
</evidence>
<evidence type="ECO:0000256" key="6">
    <source>
        <dbReference type="ARBA" id="ARBA00023063"/>
    </source>
</evidence>
<dbReference type="CDD" id="cd03529">
    <property type="entry name" value="Rieske_NirD"/>
    <property type="match status" value="1"/>
</dbReference>
<dbReference type="Pfam" id="PF13806">
    <property type="entry name" value="Rieske_2"/>
    <property type="match status" value="1"/>
</dbReference>
<keyword evidence="3" id="KW-0560">Oxidoreductase</keyword>
<organism evidence="8 9">
    <name type="scientific">Lacisediminihabitans profunda</name>
    <dbReference type="NCBI Taxonomy" id="2594790"/>
    <lineage>
        <taxon>Bacteria</taxon>
        <taxon>Bacillati</taxon>
        <taxon>Actinomycetota</taxon>
        <taxon>Actinomycetes</taxon>
        <taxon>Micrococcales</taxon>
        <taxon>Microbacteriaceae</taxon>
        <taxon>Lacisediminihabitans</taxon>
    </lineage>
</organism>
<dbReference type="GO" id="GO:0004497">
    <property type="term" value="F:monooxygenase activity"/>
    <property type="evidence" value="ECO:0007669"/>
    <property type="project" value="UniProtKB-ARBA"/>
</dbReference>
<keyword evidence="6" id="KW-0534">Nitrate assimilation</keyword>
<dbReference type="InterPro" id="IPR017941">
    <property type="entry name" value="Rieske_2Fe-2S"/>
</dbReference>
<dbReference type="NCBIfam" id="TIGR02378">
    <property type="entry name" value="nirD_assim_sml"/>
    <property type="match status" value="1"/>
</dbReference>